<dbReference type="Gene3D" id="3.40.50.410">
    <property type="entry name" value="von Willebrand factor, type A domain"/>
    <property type="match status" value="1"/>
</dbReference>
<dbReference type="AlphaFoldDB" id="A0A9W6K1W1"/>
<protein>
    <recommendedName>
        <fullName evidence="1">VWFA domain-containing protein</fullName>
    </recommendedName>
</protein>
<dbReference type="InterPro" id="IPR052989">
    <property type="entry name" value="Mg-chelatase_DI-like"/>
</dbReference>
<dbReference type="PANTHER" id="PTHR35023:SF1">
    <property type="entry name" value="MG-PROTOPORPHYRIN IX CHELATASE"/>
    <property type="match status" value="1"/>
</dbReference>
<dbReference type="Pfam" id="PF13519">
    <property type="entry name" value="VWA_2"/>
    <property type="match status" value="1"/>
</dbReference>
<evidence type="ECO:0000313" key="3">
    <source>
        <dbReference type="Proteomes" id="UP001143328"/>
    </source>
</evidence>
<dbReference type="PANTHER" id="PTHR35023">
    <property type="entry name" value="CHELATASE-RELATED"/>
    <property type="match status" value="1"/>
</dbReference>
<proteinExistence type="predicted"/>
<feature type="domain" description="VWFA" evidence="1">
    <location>
        <begin position="1"/>
        <end position="157"/>
    </location>
</feature>
<dbReference type="EMBL" id="BSFN01000001">
    <property type="protein sequence ID" value="GLK87242.1"/>
    <property type="molecule type" value="Genomic_DNA"/>
</dbReference>
<dbReference type="InterPro" id="IPR036465">
    <property type="entry name" value="vWFA_dom_sf"/>
</dbReference>
<dbReference type="PROSITE" id="PS50234">
    <property type="entry name" value="VWFA"/>
    <property type="match status" value="1"/>
</dbReference>
<evidence type="ECO:0000313" key="2">
    <source>
        <dbReference type="EMBL" id="GLK87242.1"/>
    </source>
</evidence>
<comment type="caution">
    <text evidence="2">The sequence shown here is derived from an EMBL/GenBank/DDBJ whole genome shotgun (WGS) entry which is preliminary data.</text>
</comment>
<dbReference type="Proteomes" id="UP001143328">
    <property type="component" value="Unassembled WGS sequence"/>
</dbReference>
<evidence type="ECO:0000259" key="1">
    <source>
        <dbReference type="PROSITE" id="PS50234"/>
    </source>
</evidence>
<keyword evidence="3" id="KW-1185">Reference proteome</keyword>
<accession>A0A9W6K1W1</accession>
<reference evidence="2" key="1">
    <citation type="journal article" date="2014" name="Int. J. Syst. Evol. Microbiol.">
        <title>Complete genome sequence of Corynebacterium casei LMG S-19264T (=DSM 44701T), isolated from a smear-ripened cheese.</title>
        <authorList>
            <consortium name="US DOE Joint Genome Institute (JGI-PGF)"/>
            <person name="Walter F."/>
            <person name="Albersmeier A."/>
            <person name="Kalinowski J."/>
            <person name="Ruckert C."/>
        </authorList>
    </citation>
    <scope>NUCLEOTIDE SEQUENCE</scope>
    <source>
        <strain evidence="2">VKM B-2935</strain>
    </source>
</reference>
<gene>
    <name evidence="2" type="ORF">GCM10017655_03040</name>
</gene>
<dbReference type="InterPro" id="IPR002035">
    <property type="entry name" value="VWF_A"/>
</dbReference>
<reference evidence="2" key="2">
    <citation type="submission" date="2023-01" db="EMBL/GenBank/DDBJ databases">
        <authorList>
            <person name="Sun Q."/>
            <person name="Evtushenko L."/>
        </authorList>
    </citation>
    <scope>NUCLEOTIDE SEQUENCE</scope>
    <source>
        <strain evidence="2">VKM B-2935</strain>
    </source>
</reference>
<organism evidence="2 3">
    <name type="scientific">Pseudomonas turukhanskensis</name>
    <dbReference type="NCBI Taxonomy" id="1806536"/>
    <lineage>
        <taxon>Bacteria</taxon>
        <taxon>Pseudomonadati</taxon>
        <taxon>Pseudomonadota</taxon>
        <taxon>Gammaproteobacteria</taxon>
        <taxon>Pseudomonadales</taxon>
        <taxon>Pseudomonadaceae</taxon>
        <taxon>Pseudomonas</taxon>
    </lineage>
</organism>
<name>A0A9W6K1W1_9PSED</name>
<dbReference type="SUPFAM" id="SSF53300">
    <property type="entry name" value="vWA-like"/>
    <property type="match status" value="1"/>
</dbReference>
<sequence>MLVVDASASTCRHGALSQAKGLLGTVLQQAYQQRARVAVLQATGMQAQWPFQGQKSSAAMLAWVNELGAGGGTPLIEGLVQTGEWLVQRQRSKPGEQQRVLVITDGRLREWSPVAPLSCPAVLVDIESGPIRLGRAQVLAEQLGAEYRHIEELRSTP</sequence>